<evidence type="ECO:0000256" key="1">
    <source>
        <dbReference type="ARBA" id="ARBA00001946"/>
    </source>
</evidence>
<dbReference type="NCBIfam" id="TIGR00042">
    <property type="entry name" value="RdgB/HAM1 family non-canonical purine NTP pyrophosphatase"/>
    <property type="match status" value="1"/>
</dbReference>
<evidence type="ECO:0000256" key="10">
    <source>
        <dbReference type="ARBA" id="ARBA00052017"/>
    </source>
</evidence>
<dbReference type="AlphaFoldDB" id="A0A6J7L4F9"/>
<dbReference type="Pfam" id="PF01725">
    <property type="entry name" value="Ham1p_like"/>
    <property type="match status" value="1"/>
</dbReference>
<reference evidence="17" key="1">
    <citation type="submission" date="2020-05" db="EMBL/GenBank/DDBJ databases">
        <authorList>
            <person name="Chiriac C."/>
            <person name="Salcher M."/>
            <person name="Ghai R."/>
            <person name="Kavagutti S V."/>
        </authorList>
    </citation>
    <scope>NUCLEOTIDE SEQUENCE</scope>
</reference>
<dbReference type="GO" id="GO:0009117">
    <property type="term" value="P:nucleotide metabolic process"/>
    <property type="evidence" value="ECO:0007669"/>
    <property type="project" value="UniProtKB-KW"/>
</dbReference>
<accession>A0A6J7L4F9</accession>
<comment type="subunit">
    <text evidence="3">Homodimer.</text>
</comment>
<evidence type="ECO:0000256" key="3">
    <source>
        <dbReference type="ARBA" id="ARBA00011738"/>
    </source>
</evidence>
<evidence type="ECO:0000256" key="11">
    <source>
        <dbReference type="ARBA" id="ARBA00066468"/>
    </source>
</evidence>
<dbReference type="GO" id="GO:0000166">
    <property type="term" value="F:nucleotide binding"/>
    <property type="evidence" value="ECO:0007669"/>
    <property type="project" value="UniProtKB-KW"/>
</dbReference>
<sequence length="196" mass="20638">MKLVLATHNKGKLEELRAILEAQVPGLELVGYEGPEPVEDGLTFLENAMLKAKAAFLHTGLTSIADDSGLAVEVLGGSPGIFTAIWAGGRDNVANRRLLLAQLKDIAPENRAAAFICTLALVGPNGEASFTGIWSGSIAAEERGTNGHGYDPVFIPEGFEVTAAELEPELKNAYSHRAQALAQLSGFLATQGLESL</sequence>
<protein>
    <recommendedName>
        <fullName evidence="12">dITP/XTP pyrophosphatase</fullName>
        <ecNumber evidence="11">3.6.1.66</ecNumber>
    </recommendedName>
    <alternativeName>
        <fullName evidence="13">Non-canonical purine NTP pyrophosphatase</fullName>
    </alternativeName>
    <alternativeName>
        <fullName evidence="14">Non-standard purine NTP pyrophosphatase</fullName>
    </alternativeName>
    <alternativeName>
        <fullName evidence="16">Nucleoside-triphosphate diphosphatase</fullName>
    </alternativeName>
    <alternativeName>
        <fullName evidence="15">Nucleoside-triphosphate pyrophosphatase</fullName>
    </alternativeName>
</protein>
<evidence type="ECO:0000256" key="2">
    <source>
        <dbReference type="ARBA" id="ARBA00008023"/>
    </source>
</evidence>
<dbReference type="GO" id="GO:0036222">
    <property type="term" value="F:XTP diphosphatase activity"/>
    <property type="evidence" value="ECO:0007669"/>
    <property type="project" value="UniProtKB-ARBA"/>
</dbReference>
<evidence type="ECO:0000256" key="15">
    <source>
        <dbReference type="ARBA" id="ARBA00083186"/>
    </source>
</evidence>
<evidence type="ECO:0000256" key="6">
    <source>
        <dbReference type="ARBA" id="ARBA00022801"/>
    </source>
</evidence>
<dbReference type="GO" id="GO:0046872">
    <property type="term" value="F:metal ion binding"/>
    <property type="evidence" value="ECO:0007669"/>
    <property type="project" value="UniProtKB-KW"/>
</dbReference>
<keyword evidence="5" id="KW-0547">Nucleotide-binding</keyword>
<dbReference type="InterPro" id="IPR029001">
    <property type="entry name" value="ITPase-like_fam"/>
</dbReference>
<dbReference type="EMBL" id="CAFBNO010000096">
    <property type="protein sequence ID" value="CAB4962847.1"/>
    <property type="molecule type" value="Genomic_DNA"/>
</dbReference>
<comment type="catalytic activity">
    <reaction evidence="9">
        <text>dITP + H2O = dIMP + diphosphate + H(+)</text>
        <dbReference type="Rhea" id="RHEA:28342"/>
        <dbReference type="ChEBI" id="CHEBI:15377"/>
        <dbReference type="ChEBI" id="CHEBI:15378"/>
        <dbReference type="ChEBI" id="CHEBI:33019"/>
        <dbReference type="ChEBI" id="CHEBI:61194"/>
        <dbReference type="ChEBI" id="CHEBI:61382"/>
        <dbReference type="EC" id="3.6.1.66"/>
    </reaction>
</comment>
<dbReference type="GO" id="GO:0009146">
    <property type="term" value="P:purine nucleoside triphosphate catabolic process"/>
    <property type="evidence" value="ECO:0007669"/>
    <property type="project" value="UniProtKB-ARBA"/>
</dbReference>
<evidence type="ECO:0000256" key="14">
    <source>
        <dbReference type="ARBA" id="ARBA00078805"/>
    </source>
</evidence>
<evidence type="ECO:0000256" key="16">
    <source>
        <dbReference type="ARBA" id="ARBA00083635"/>
    </source>
</evidence>
<evidence type="ECO:0000256" key="7">
    <source>
        <dbReference type="ARBA" id="ARBA00022842"/>
    </source>
</evidence>
<evidence type="ECO:0000256" key="12">
    <source>
        <dbReference type="ARBA" id="ARBA00071289"/>
    </source>
</evidence>
<dbReference type="EC" id="3.6.1.66" evidence="11"/>
<comment type="cofactor">
    <cofactor evidence="1">
        <name>Mg(2+)</name>
        <dbReference type="ChEBI" id="CHEBI:18420"/>
    </cofactor>
</comment>
<dbReference type="GO" id="GO:0017111">
    <property type="term" value="F:ribonucleoside triphosphate phosphatase activity"/>
    <property type="evidence" value="ECO:0007669"/>
    <property type="project" value="InterPro"/>
</dbReference>
<dbReference type="FunFam" id="3.90.950.10:FF:000001">
    <property type="entry name" value="dITP/XTP pyrophosphatase"/>
    <property type="match status" value="1"/>
</dbReference>
<evidence type="ECO:0000313" key="17">
    <source>
        <dbReference type="EMBL" id="CAB4962847.1"/>
    </source>
</evidence>
<dbReference type="Gene3D" id="3.90.950.10">
    <property type="match status" value="1"/>
</dbReference>
<name>A0A6J7L4F9_9ZZZZ</name>
<dbReference type="InterPro" id="IPR002637">
    <property type="entry name" value="RdgB/HAM1"/>
</dbReference>
<keyword evidence="6" id="KW-0378">Hydrolase</keyword>
<dbReference type="SUPFAM" id="SSF52972">
    <property type="entry name" value="ITPase-like"/>
    <property type="match status" value="1"/>
</dbReference>
<keyword evidence="8" id="KW-0546">Nucleotide metabolism</keyword>
<evidence type="ECO:0000256" key="5">
    <source>
        <dbReference type="ARBA" id="ARBA00022741"/>
    </source>
</evidence>
<dbReference type="PANTHER" id="PTHR11067">
    <property type="entry name" value="INOSINE TRIPHOSPHATE PYROPHOSPHATASE/HAM1 PROTEIN"/>
    <property type="match status" value="1"/>
</dbReference>
<dbReference type="HAMAP" id="MF_01405">
    <property type="entry name" value="Non_canon_purine_NTPase"/>
    <property type="match status" value="1"/>
</dbReference>
<proteinExistence type="inferred from homology"/>
<evidence type="ECO:0000256" key="8">
    <source>
        <dbReference type="ARBA" id="ARBA00023080"/>
    </source>
</evidence>
<dbReference type="CDD" id="cd00515">
    <property type="entry name" value="HAM1"/>
    <property type="match status" value="1"/>
</dbReference>
<dbReference type="GO" id="GO:0005829">
    <property type="term" value="C:cytosol"/>
    <property type="evidence" value="ECO:0007669"/>
    <property type="project" value="TreeGrafter"/>
</dbReference>
<evidence type="ECO:0000256" key="4">
    <source>
        <dbReference type="ARBA" id="ARBA00022723"/>
    </source>
</evidence>
<comment type="similarity">
    <text evidence="2">Belongs to the HAM1 NTPase family.</text>
</comment>
<keyword evidence="7" id="KW-0460">Magnesium</keyword>
<dbReference type="GO" id="GO:0036220">
    <property type="term" value="F:ITP diphosphatase activity"/>
    <property type="evidence" value="ECO:0007669"/>
    <property type="project" value="UniProtKB-EC"/>
</dbReference>
<dbReference type="InterPro" id="IPR020922">
    <property type="entry name" value="dITP/XTP_pyrophosphatase"/>
</dbReference>
<dbReference type="PANTHER" id="PTHR11067:SF9">
    <property type="entry name" value="INOSINE TRIPHOSPHATE PYROPHOSPHATASE"/>
    <property type="match status" value="1"/>
</dbReference>
<evidence type="ECO:0000256" key="9">
    <source>
        <dbReference type="ARBA" id="ARBA00051875"/>
    </source>
</evidence>
<keyword evidence="4" id="KW-0479">Metal-binding</keyword>
<gene>
    <name evidence="17" type="ORF">UFOPK3837_01170</name>
</gene>
<comment type="catalytic activity">
    <reaction evidence="10">
        <text>XTP + H2O = XMP + diphosphate + H(+)</text>
        <dbReference type="Rhea" id="RHEA:28610"/>
        <dbReference type="ChEBI" id="CHEBI:15377"/>
        <dbReference type="ChEBI" id="CHEBI:15378"/>
        <dbReference type="ChEBI" id="CHEBI:33019"/>
        <dbReference type="ChEBI" id="CHEBI:57464"/>
        <dbReference type="ChEBI" id="CHEBI:61314"/>
        <dbReference type="EC" id="3.6.1.66"/>
    </reaction>
</comment>
<evidence type="ECO:0000256" key="13">
    <source>
        <dbReference type="ARBA" id="ARBA00075987"/>
    </source>
</evidence>
<organism evidence="17">
    <name type="scientific">freshwater metagenome</name>
    <dbReference type="NCBI Taxonomy" id="449393"/>
    <lineage>
        <taxon>unclassified sequences</taxon>
        <taxon>metagenomes</taxon>
        <taxon>ecological metagenomes</taxon>
    </lineage>
</organism>
<dbReference type="GO" id="GO:0035870">
    <property type="term" value="F:dITP diphosphatase activity"/>
    <property type="evidence" value="ECO:0007669"/>
    <property type="project" value="UniProtKB-ARBA"/>
</dbReference>